<dbReference type="InterPro" id="IPR014284">
    <property type="entry name" value="RNA_pol_sigma-70_dom"/>
</dbReference>
<dbReference type="STRING" id="1385514.N782_00165"/>
<dbReference type="OrthoDB" id="9783788at2"/>
<keyword evidence="10" id="KW-1185">Reference proteome</keyword>
<dbReference type="InterPro" id="IPR039425">
    <property type="entry name" value="RNA_pol_sigma-70-like"/>
</dbReference>
<keyword evidence="3" id="KW-0805">Transcription regulation</keyword>
<gene>
    <name evidence="9" type="ORF">N782_00165</name>
</gene>
<name>A0A0A2TJC5_9BACI</name>
<dbReference type="GO" id="GO:0006352">
    <property type="term" value="P:DNA-templated transcription initiation"/>
    <property type="evidence" value="ECO:0007669"/>
    <property type="project" value="InterPro"/>
</dbReference>
<reference evidence="9 10" key="1">
    <citation type="journal article" date="2015" name="Stand. Genomic Sci.">
        <title>High quality draft genome sequence of the moderately halophilic bacterium Pontibacillus yanchengensis Y32(T) and comparison among Pontibacillus genomes.</title>
        <authorList>
            <person name="Huang J."/>
            <person name="Qiao Z.X."/>
            <person name="Tang J.W."/>
            <person name="Wang G."/>
        </authorList>
    </citation>
    <scope>NUCLEOTIDE SEQUENCE [LARGE SCALE GENOMIC DNA]</scope>
    <source>
        <strain evidence="9 10">Y32</strain>
    </source>
</reference>
<keyword evidence="4" id="KW-0731">Sigma factor</keyword>
<feature type="domain" description="RNA polymerase sigma-70 region 2" evidence="8">
    <location>
        <begin position="11"/>
        <end position="78"/>
    </location>
</feature>
<evidence type="ECO:0000256" key="5">
    <source>
        <dbReference type="ARBA" id="ARBA00023125"/>
    </source>
</evidence>
<evidence type="ECO:0000256" key="2">
    <source>
        <dbReference type="ARBA" id="ARBA00010641"/>
    </source>
</evidence>
<dbReference type="Pfam" id="PF04297">
    <property type="entry name" value="UPF0122"/>
    <property type="match status" value="1"/>
</dbReference>
<comment type="caution">
    <text evidence="9">The sequence shown here is derived from an EMBL/GenBank/DDBJ whole genome shotgun (WGS) entry which is preliminary data.</text>
</comment>
<comment type="function">
    <text evidence="7">Might take part in the signal recognition particle (SRP) pathway. This is inferred from the conservation of its genetic proximity to ftsY/ffh. May be a regulatory protein.</text>
</comment>
<evidence type="ECO:0000259" key="8">
    <source>
        <dbReference type="Pfam" id="PF04542"/>
    </source>
</evidence>
<dbReference type="InterPro" id="IPR013325">
    <property type="entry name" value="RNA_pol_sigma_r2"/>
</dbReference>
<evidence type="ECO:0000256" key="1">
    <source>
        <dbReference type="ARBA" id="ARBA00008720"/>
    </source>
</evidence>
<dbReference type="NCBIfam" id="TIGR02937">
    <property type="entry name" value="sigma70-ECF"/>
    <property type="match status" value="1"/>
</dbReference>
<organism evidence="9 10">
    <name type="scientific">Pontibacillus yanchengensis Y32</name>
    <dbReference type="NCBI Taxonomy" id="1385514"/>
    <lineage>
        <taxon>Bacteria</taxon>
        <taxon>Bacillati</taxon>
        <taxon>Bacillota</taxon>
        <taxon>Bacilli</taxon>
        <taxon>Bacillales</taxon>
        <taxon>Bacillaceae</taxon>
        <taxon>Pontibacillus</taxon>
    </lineage>
</organism>
<dbReference type="SUPFAM" id="SSF88946">
    <property type="entry name" value="Sigma2 domain of RNA polymerase sigma factors"/>
    <property type="match status" value="1"/>
</dbReference>
<accession>A0A0A2TJC5</accession>
<dbReference type="InterPro" id="IPR007394">
    <property type="entry name" value="UPF0122"/>
</dbReference>
<dbReference type="eggNOG" id="COG1595">
    <property type="taxonomic scope" value="Bacteria"/>
</dbReference>
<evidence type="ECO:0000256" key="7">
    <source>
        <dbReference type="ARBA" id="ARBA00024764"/>
    </source>
</evidence>
<dbReference type="Proteomes" id="UP000030147">
    <property type="component" value="Unassembled WGS sequence"/>
</dbReference>
<dbReference type="InterPro" id="IPR013324">
    <property type="entry name" value="RNA_pol_sigma_r3/r4-like"/>
</dbReference>
<dbReference type="GO" id="GO:0016987">
    <property type="term" value="F:sigma factor activity"/>
    <property type="evidence" value="ECO:0007669"/>
    <property type="project" value="UniProtKB-KW"/>
</dbReference>
<dbReference type="RefSeq" id="WP_036814997.1">
    <property type="nucleotide sequence ID" value="NZ_AVBF01000001.1"/>
</dbReference>
<dbReference type="PANTHER" id="PTHR43133">
    <property type="entry name" value="RNA POLYMERASE ECF-TYPE SIGMA FACTO"/>
    <property type="match status" value="1"/>
</dbReference>
<dbReference type="Pfam" id="PF04542">
    <property type="entry name" value="Sigma70_r2"/>
    <property type="match status" value="1"/>
</dbReference>
<dbReference type="InterPro" id="IPR007627">
    <property type="entry name" value="RNA_pol_sigma70_r2"/>
</dbReference>
<dbReference type="AlphaFoldDB" id="A0A0A2TJC5"/>
<dbReference type="EMBL" id="AVBF01000001">
    <property type="protein sequence ID" value="KGP74543.1"/>
    <property type="molecule type" value="Genomic_DNA"/>
</dbReference>
<keyword evidence="5" id="KW-0238">DNA-binding</keyword>
<dbReference type="GO" id="GO:0003677">
    <property type="term" value="F:DNA binding"/>
    <property type="evidence" value="ECO:0007669"/>
    <property type="project" value="UniProtKB-KW"/>
</dbReference>
<dbReference type="Gene3D" id="1.10.10.10">
    <property type="entry name" value="Winged helix-like DNA-binding domain superfamily/Winged helix DNA-binding domain"/>
    <property type="match status" value="1"/>
</dbReference>
<evidence type="ECO:0000313" key="10">
    <source>
        <dbReference type="Proteomes" id="UP000030147"/>
    </source>
</evidence>
<evidence type="ECO:0000256" key="6">
    <source>
        <dbReference type="ARBA" id="ARBA00023163"/>
    </source>
</evidence>
<keyword evidence="6" id="KW-0804">Transcription</keyword>
<evidence type="ECO:0000313" key="9">
    <source>
        <dbReference type="EMBL" id="KGP74543.1"/>
    </source>
</evidence>
<dbReference type="PANTHER" id="PTHR43133:SF8">
    <property type="entry name" value="RNA POLYMERASE SIGMA FACTOR HI_1459-RELATED"/>
    <property type="match status" value="1"/>
</dbReference>
<comment type="similarity">
    <text evidence="1">Belongs to the UPF0122 family.</text>
</comment>
<evidence type="ECO:0000256" key="4">
    <source>
        <dbReference type="ARBA" id="ARBA00023082"/>
    </source>
</evidence>
<protein>
    <recommendedName>
        <fullName evidence="8">RNA polymerase sigma-70 region 2 domain-containing protein</fullName>
    </recommendedName>
</protein>
<evidence type="ECO:0000256" key="3">
    <source>
        <dbReference type="ARBA" id="ARBA00023015"/>
    </source>
</evidence>
<dbReference type="InterPro" id="IPR036388">
    <property type="entry name" value="WH-like_DNA-bd_sf"/>
</dbReference>
<sequence>METPTVDCEQLIEDFKPMVHHIIHRLGIMDPEGEFYQEGLLALWEVSRTYQEGKGKLSSYVYFIVRNRLISLLRNKKRKQEHIDEIIAMSHDEVEVELDADPWDCYLVEELKTVLTENQCKWLEGYVIQDLSVKEIARKENVTVDAVKNWGRKAREKLKQHEGLLEYVELNA</sequence>
<proteinExistence type="inferred from homology"/>
<dbReference type="SUPFAM" id="SSF88659">
    <property type="entry name" value="Sigma3 and sigma4 domains of RNA polymerase sigma factors"/>
    <property type="match status" value="1"/>
</dbReference>
<dbReference type="Gene3D" id="1.10.1740.10">
    <property type="match status" value="1"/>
</dbReference>
<comment type="similarity">
    <text evidence="2">Belongs to the sigma-70 factor family. ECF subfamily.</text>
</comment>